<evidence type="ECO:0000313" key="3">
    <source>
        <dbReference type="Proteomes" id="UP000597613"/>
    </source>
</evidence>
<evidence type="ECO:0000313" key="2">
    <source>
        <dbReference type="EMBL" id="MBC3940606.1"/>
    </source>
</evidence>
<feature type="region of interest" description="Disordered" evidence="1">
    <location>
        <begin position="1"/>
        <end position="22"/>
    </location>
</feature>
<dbReference type="Proteomes" id="UP000597613">
    <property type="component" value="Unassembled WGS sequence"/>
</dbReference>
<evidence type="ECO:0000256" key="1">
    <source>
        <dbReference type="SAM" id="MobiDB-lite"/>
    </source>
</evidence>
<protein>
    <submittedName>
        <fullName evidence="2">Uncharacterized protein</fullName>
    </submittedName>
</protein>
<name>A0ABR7AJH2_9SPHN</name>
<comment type="caution">
    <text evidence="2">The sequence shown here is derived from an EMBL/GenBank/DDBJ whole genome shotgun (WGS) entry which is preliminary data.</text>
</comment>
<organism evidence="2 3">
    <name type="scientific">Sphingomonas albertensis</name>
    <dbReference type="NCBI Taxonomy" id="2762591"/>
    <lineage>
        <taxon>Bacteria</taxon>
        <taxon>Pseudomonadati</taxon>
        <taxon>Pseudomonadota</taxon>
        <taxon>Alphaproteobacteria</taxon>
        <taxon>Sphingomonadales</taxon>
        <taxon>Sphingomonadaceae</taxon>
        <taxon>Sphingomonas</taxon>
    </lineage>
</organism>
<accession>A0ABR7AJH2</accession>
<keyword evidence="3" id="KW-1185">Reference proteome</keyword>
<sequence length="232" mass="24881">MSKKPQSRRTGGALATTGEDPGKYAIAGTKIEALEIYRVPSVHPSGSGPWADEADKVSWLDAPTGLPCIMRRGEDGALSGFVGVGPSHPLFGFGEDALPHDPPIEVHGGIDYAEPCDEEGQPEVSVCHVHDRRGVWARDPATATAVAALPAQLWWFGFSCNHSYDLVPGSRHREALSAENGRVYRDETYVAREITGMAAQLHAIAEGRDPSSSIRGDRPARGLDAYDPRNAS</sequence>
<reference evidence="2 3" key="1">
    <citation type="submission" date="2020-08" db="EMBL/GenBank/DDBJ databases">
        <title>Putative novel bacterial strains isolated from necrotic wheat leaf tissues caused by Xanthomonas translucens.</title>
        <authorList>
            <person name="Tambong J.T."/>
        </authorList>
    </citation>
    <scope>NUCLEOTIDE SEQUENCE [LARGE SCALE GENOMIC DNA]</scope>
    <source>
        <strain evidence="3">DOAB 1063</strain>
    </source>
</reference>
<gene>
    <name evidence="2" type="ORF">H8S47_02765</name>
</gene>
<proteinExistence type="predicted"/>
<dbReference type="EMBL" id="JACONT010000003">
    <property type="protein sequence ID" value="MBC3940606.1"/>
    <property type="molecule type" value="Genomic_DNA"/>
</dbReference>
<dbReference type="RefSeq" id="WP_187502398.1">
    <property type="nucleotide sequence ID" value="NZ_CP162536.1"/>
</dbReference>
<feature type="region of interest" description="Disordered" evidence="1">
    <location>
        <begin position="205"/>
        <end position="232"/>
    </location>
</feature>